<dbReference type="VEuPathDB" id="FungiDB:PSHT_04924"/>
<dbReference type="Proteomes" id="UP000238274">
    <property type="component" value="Unassembled WGS sequence"/>
</dbReference>
<name>A0A2S4WBT5_9BASI</name>
<comment type="caution">
    <text evidence="2">The sequence shown here is derived from an EMBL/GenBank/DDBJ whole genome shotgun (WGS) entry which is preliminary data.</text>
</comment>
<accession>A0A2S4WBT5</accession>
<organism evidence="2 3">
    <name type="scientific">Puccinia striiformis</name>
    <dbReference type="NCBI Taxonomy" id="27350"/>
    <lineage>
        <taxon>Eukaryota</taxon>
        <taxon>Fungi</taxon>
        <taxon>Dikarya</taxon>
        <taxon>Basidiomycota</taxon>
        <taxon>Pucciniomycotina</taxon>
        <taxon>Pucciniomycetes</taxon>
        <taxon>Pucciniales</taxon>
        <taxon>Pucciniaceae</taxon>
        <taxon>Puccinia</taxon>
    </lineage>
</organism>
<feature type="non-terminal residue" evidence="2">
    <location>
        <position position="188"/>
    </location>
</feature>
<feature type="non-terminal residue" evidence="2">
    <location>
        <position position="1"/>
    </location>
</feature>
<feature type="compositionally biased region" description="Low complexity" evidence="1">
    <location>
        <begin position="128"/>
        <end position="141"/>
    </location>
</feature>
<keyword evidence="3" id="KW-1185">Reference proteome</keyword>
<dbReference type="AlphaFoldDB" id="A0A2S4WBT5"/>
<feature type="region of interest" description="Disordered" evidence="1">
    <location>
        <begin position="121"/>
        <end position="142"/>
    </location>
</feature>
<reference evidence="2 3" key="1">
    <citation type="submission" date="2017-12" db="EMBL/GenBank/DDBJ databases">
        <title>Gene loss provides genomic basis for host adaptation in cereal stripe rust fungi.</title>
        <authorList>
            <person name="Xia C."/>
        </authorList>
    </citation>
    <scope>NUCLEOTIDE SEQUENCE [LARGE SCALE GENOMIC DNA]</scope>
    <source>
        <strain evidence="2 3">93TX-2</strain>
    </source>
</reference>
<sequence length="188" mass="21303">YDTTQEEKKNTTKASNSKNKNVDLEEETTSQAHLKRADCQIIINWLRIKKNYVINLNAQQRKDHFKTYKDKYKKAHTKSKTTGFGITSADPKAGIKTYFGCCPDVNPWCKADAQDLDKIVESEEEETLGSSESSSDDLTSSVNVPLLRDPKEKHQFHLNATLEVGKSLEQQVQFDIKDFDCPAPVDSD</sequence>
<gene>
    <name evidence="2" type="ORF">PSHT_04924</name>
</gene>
<feature type="compositionally biased region" description="Basic and acidic residues" evidence="1">
    <location>
        <begin position="1"/>
        <end position="10"/>
    </location>
</feature>
<reference evidence="3" key="3">
    <citation type="journal article" date="2018" name="Mol. Plant Microbe Interact.">
        <title>Genome sequence resources for the wheat stripe rust pathogen (Puccinia striiformis f. sp. tritici) and the barley stripe rust pathogen (Puccinia striiformis f. sp. hordei).</title>
        <authorList>
            <person name="Xia C."/>
            <person name="Wang M."/>
            <person name="Yin C."/>
            <person name="Cornejo O.E."/>
            <person name="Hulbert S.H."/>
            <person name="Chen X."/>
        </authorList>
    </citation>
    <scope>NUCLEOTIDE SEQUENCE [LARGE SCALE GENOMIC DNA]</scope>
    <source>
        <strain evidence="3">93TX-2</strain>
    </source>
</reference>
<proteinExistence type="predicted"/>
<dbReference type="VEuPathDB" id="FungiDB:PSTT_01356"/>
<evidence type="ECO:0000313" key="2">
    <source>
        <dbReference type="EMBL" id="POW19218.1"/>
    </source>
</evidence>
<reference evidence="3" key="2">
    <citation type="journal article" date="2018" name="BMC Genomics">
        <title>Genomic insights into host adaptation between the wheat stripe rust pathogen (Puccinia striiformis f. sp. tritici) and the barley stripe rust pathogen (Puccinia striiformis f. sp. hordei).</title>
        <authorList>
            <person name="Xia C."/>
            <person name="Wang M."/>
            <person name="Yin C."/>
            <person name="Cornejo O.E."/>
            <person name="Hulbert S.H."/>
            <person name="Chen X."/>
        </authorList>
    </citation>
    <scope>NUCLEOTIDE SEQUENCE [LARGE SCALE GENOMIC DNA]</scope>
    <source>
        <strain evidence="3">93TX-2</strain>
    </source>
</reference>
<dbReference type="EMBL" id="PKSM01000052">
    <property type="protein sequence ID" value="POW19218.1"/>
    <property type="molecule type" value="Genomic_DNA"/>
</dbReference>
<protein>
    <submittedName>
        <fullName evidence="2">Uncharacterized protein</fullName>
    </submittedName>
</protein>
<evidence type="ECO:0000313" key="3">
    <source>
        <dbReference type="Proteomes" id="UP000238274"/>
    </source>
</evidence>
<feature type="region of interest" description="Disordered" evidence="1">
    <location>
        <begin position="1"/>
        <end position="24"/>
    </location>
</feature>
<evidence type="ECO:0000256" key="1">
    <source>
        <dbReference type="SAM" id="MobiDB-lite"/>
    </source>
</evidence>